<evidence type="ECO:0000256" key="2">
    <source>
        <dbReference type="SAM" id="MobiDB-lite"/>
    </source>
</evidence>
<feature type="coiled-coil region" evidence="1">
    <location>
        <begin position="95"/>
        <end position="122"/>
    </location>
</feature>
<proteinExistence type="predicted"/>
<dbReference type="Pfam" id="PF15400">
    <property type="entry name" value="TEX33"/>
    <property type="match status" value="1"/>
</dbReference>
<organism evidence="3 4">
    <name type="scientific">Macrostomum lignano</name>
    <dbReference type="NCBI Taxonomy" id="282301"/>
    <lineage>
        <taxon>Eukaryota</taxon>
        <taxon>Metazoa</taxon>
        <taxon>Spiralia</taxon>
        <taxon>Lophotrochozoa</taxon>
        <taxon>Platyhelminthes</taxon>
        <taxon>Rhabditophora</taxon>
        <taxon>Macrostomorpha</taxon>
        <taxon>Macrostomida</taxon>
        <taxon>Macrostomidae</taxon>
        <taxon>Macrostomum</taxon>
    </lineage>
</organism>
<sequence>MAAQVQPAAPSDKRLENHLRIRKTEARPGRTLFGSVLERIPDSELQAAQPQLDAALAVSEDVAWKPVAMRRERPHPEPLPAELADYLRQQHAPDIQRHSRELDEHRKRLQVRERRINLMERDAKYVFDLPHPLDSLPTTRRNYGARPRWMTAGDLAHSAEVNPDFMAPGVRNFNRDKYRRLPEAHSYALVGDPLRKGMEFDNGGPPPPLPGSVRPDRSVLTPRTKQRQQTMRRLPPSSQLVNGIDVPMRLMHQFGTEVCHNLLSSREAVLDTSRKLQQKNKSRQEPAGEADQQSAAAQLETGDPTYEQLGNALRTNVFGRGHSVNQRVSSNHLDYTQAQFEQREPIPDAYRYKKDHVSRWAEANVLEMRMKKALQDRMDRMLHKKADD</sequence>
<evidence type="ECO:0000313" key="3">
    <source>
        <dbReference type="Proteomes" id="UP000095280"/>
    </source>
</evidence>
<dbReference type="AlphaFoldDB" id="A0A1I8HC28"/>
<dbReference type="InterPro" id="IPR029234">
    <property type="entry name" value="CIMIP4"/>
</dbReference>
<keyword evidence="3" id="KW-1185">Reference proteome</keyword>
<evidence type="ECO:0000313" key="4">
    <source>
        <dbReference type="WBParaSite" id="maker-uti_cns_0005416-snap-gene-0.16-mRNA-1"/>
    </source>
</evidence>
<evidence type="ECO:0000256" key="1">
    <source>
        <dbReference type="SAM" id="Coils"/>
    </source>
</evidence>
<protein>
    <submittedName>
        <fullName evidence="4">CFAP91 domain-containing protein</fullName>
    </submittedName>
</protein>
<name>A0A1I8HC28_9PLAT</name>
<dbReference type="Proteomes" id="UP000095280">
    <property type="component" value="Unplaced"/>
</dbReference>
<accession>A0A1I8HC28</accession>
<dbReference type="WBParaSite" id="maker-uti_cns_0005416-snap-gene-0.16-mRNA-1">
    <property type="protein sequence ID" value="maker-uti_cns_0005416-snap-gene-0.16-mRNA-1"/>
    <property type="gene ID" value="maker-uti_cns_0005416-snap-gene-0.16"/>
</dbReference>
<feature type="compositionally biased region" description="Polar residues" evidence="2">
    <location>
        <begin position="221"/>
        <end position="240"/>
    </location>
</feature>
<reference evidence="4" key="1">
    <citation type="submission" date="2016-11" db="UniProtKB">
        <authorList>
            <consortium name="WormBaseParasite"/>
        </authorList>
    </citation>
    <scope>IDENTIFICATION</scope>
</reference>
<keyword evidence="1" id="KW-0175">Coiled coil</keyword>
<feature type="region of interest" description="Disordered" evidence="2">
    <location>
        <begin position="274"/>
        <end position="298"/>
    </location>
</feature>
<feature type="region of interest" description="Disordered" evidence="2">
    <location>
        <begin position="196"/>
        <end position="240"/>
    </location>
</feature>